<gene>
    <name evidence="1" type="ORF">PPRIM_AZ9-3.1.T1100100</name>
</gene>
<dbReference type="AlphaFoldDB" id="A0A8S1P917"/>
<keyword evidence="2" id="KW-1185">Reference proteome</keyword>
<evidence type="ECO:0000313" key="2">
    <source>
        <dbReference type="Proteomes" id="UP000688137"/>
    </source>
</evidence>
<accession>A0A8S1P917</accession>
<dbReference type="OMA" id="EQRMKAY"/>
<name>A0A8S1P917_PARPR</name>
<dbReference type="EMBL" id="CAJJDM010000113">
    <property type="protein sequence ID" value="CAD8099707.1"/>
    <property type="molecule type" value="Genomic_DNA"/>
</dbReference>
<dbReference type="Proteomes" id="UP000688137">
    <property type="component" value="Unassembled WGS sequence"/>
</dbReference>
<evidence type="ECO:0000313" key="1">
    <source>
        <dbReference type="EMBL" id="CAD8099707.1"/>
    </source>
</evidence>
<organism evidence="1 2">
    <name type="scientific">Paramecium primaurelia</name>
    <dbReference type="NCBI Taxonomy" id="5886"/>
    <lineage>
        <taxon>Eukaryota</taxon>
        <taxon>Sar</taxon>
        <taxon>Alveolata</taxon>
        <taxon>Ciliophora</taxon>
        <taxon>Intramacronucleata</taxon>
        <taxon>Oligohymenophorea</taxon>
        <taxon>Peniculida</taxon>
        <taxon>Parameciidae</taxon>
        <taxon>Paramecium</taxon>
    </lineage>
</organism>
<reference evidence="1" key="1">
    <citation type="submission" date="2021-01" db="EMBL/GenBank/DDBJ databases">
        <authorList>
            <consortium name="Genoscope - CEA"/>
            <person name="William W."/>
        </authorList>
    </citation>
    <scope>NUCLEOTIDE SEQUENCE</scope>
</reference>
<sequence length="81" mass="9615">MGCTITSEKVNLQKTMMLESTFNKEQREKEQRIKAHLILDQYRQTKTIRKQVKLQSDVKDALQEQLYRNKTAQPQKSYIAN</sequence>
<protein>
    <submittedName>
        <fullName evidence="1">Uncharacterized protein</fullName>
    </submittedName>
</protein>
<comment type="caution">
    <text evidence="1">The sequence shown here is derived from an EMBL/GenBank/DDBJ whole genome shotgun (WGS) entry which is preliminary data.</text>
</comment>
<proteinExistence type="predicted"/>